<evidence type="ECO:0000313" key="5">
    <source>
        <dbReference type="EMBL" id="TDQ32649.1"/>
    </source>
</evidence>
<dbReference type="GO" id="GO:0016628">
    <property type="term" value="F:oxidoreductase activity, acting on the CH-CH group of donors, NAD or NADP as acceptor"/>
    <property type="evidence" value="ECO:0007669"/>
    <property type="project" value="UniProtKB-ARBA"/>
</dbReference>
<dbReference type="FunFam" id="3.20.20.70:FF:000059">
    <property type="entry name" value="N-ethylmaleimide reductase, FMN-linked"/>
    <property type="match status" value="1"/>
</dbReference>
<dbReference type="GO" id="GO:0010181">
    <property type="term" value="F:FMN binding"/>
    <property type="evidence" value="ECO:0007669"/>
    <property type="project" value="InterPro"/>
</dbReference>
<dbReference type="GO" id="GO:0005829">
    <property type="term" value="C:cytosol"/>
    <property type="evidence" value="ECO:0007669"/>
    <property type="project" value="UniProtKB-ARBA"/>
</dbReference>
<keyword evidence="6" id="KW-1185">Reference proteome</keyword>
<accession>A0A4R6TRY9</accession>
<evidence type="ECO:0000259" key="4">
    <source>
        <dbReference type="Pfam" id="PF00724"/>
    </source>
</evidence>
<gene>
    <name evidence="5" type="ORF">CLV82_0482</name>
</gene>
<dbReference type="InterPro" id="IPR013785">
    <property type="entry name" value="Aldolase_TIM"/>
</dbReference>
<organism evidence="5 6">
    <name type="scientific">Zeaxanthinibacter enoshimensis</name>
    <dbReference type="NCBI Taxonomy" id="392009"/>
    <lineage>
        <taxon>Bacteria</taxon>
        <taxon>Pseudomonadati</taxon>
        <taxon>Bacteroidota</taxon>
        <taxon>Flavobacteriia</taxon>
        <taxon>Flavobacteriales</taxon>
        <taxon>Flavobacteriaceae</taxon>
        <taxon>Zeaxanthinibacter</taxon>
    </lineage>
</organism>
<dbReference type="CDD" id="cd02933">
    <property type="entry name" value="OYE_like_FMN"/>
    <property type="match status" value="1"/>
</dbReference>
<comment type="similarity">
    <text evidence="2">Belongs to the NADH:flavin oxidoreductase/NADH oxidase family.</text>
</comment>
<feature type="domain" description="NADH:flavin oxidoreductase/NADH oxidase N-terminal" evidence="4">
    <location>
        <begin position="2"/>
        <end position="335"/>
    </location>
</feature>
<dbReference type="Pfam" id="PF00724">
    <property type="entry name" value="Oxidored_FMN"/>
    <property type="match status" value="1"/>
</dbReference>
<dbReference type="SUPFAM" id="SSF51395">
    <property type="entry name" value="FMN-linked oxidoreductases"/>
    <property type="match status" value="1"/>
</dbReference>
<evidence type="ECO:0000256" key="3">
    <source>
        <dbReference type="ARBA" id="ARBA00023002"/>
    </source>
</evidence>
<dbReference type="InterPro" id="IPR001155">
    <property type="entry name" value="OxRdtase_FMN_N"/>
</dbReference>
<dbReference type="EMBL" id="SNYI01000001">
    <property type="protein sequence ID" value="TDQ32649.1"/>
    <property type="molecule type" value="Genomic_DNA"/>
</dbReference>
<dbReference type="Proteomes" id="UP000295468">
    <property type="component" value="Unassembled WGS sequence"/>
</dbReference>
<dbReference type="Gene3D" id="3.20.20.70">
    <property type="entry name" value="Aldolase class I"/>
    <property type="match status" value="1"/>
</dbReference>
<comment type="caution">
    <text evidence="5">The sequence shown here is derived from an EMBL/GenBank/DDBJ whole genome shotgun (WGS) entry which is preliminary data.</text>
</comment>
<name>A0A4R6TRY9_9FLAO</name>
<comment type="cofactor">
    <cofactor evidence="1">
        <name>FMN</name>
        <dbReference type="ChEBI" id="CHEBI:58210"/>
    </cofactor>
</comment>
<reference evidence="5 6" key="1">
    <citation type="submission" date="2019-03" db="EMBL/GenBank/DDBJ databases">
        <title>Genomic Encyclopedia of Archaeal and Bacterial Type Strains, Phase II (KMG-II): from individual species to whole genera.</title>
        <authorList>
            <person name="Goeker M."/>
        </authorList>
    </citation>
    <scope>NUCLEOTIDE SEQUENCE [LARGE SCALE GENOMIC DNA]</scope>
    <source>
        <strain evidence="5 6">DSM 18435</strain>
    </source>
</reference>
<dbReference type="PANTHER" id="PTHR22893">
    <property type="entry name" value="NADH OXIDOREDUCTASE-RELATED"/>
    <property type="match status" value="1"/>
</dbReference>
<protein>
    <submittedName>
        <fullName evidence="5">N-ethylmaleimide reductase</fullName>
    </submittedName>
</protein>
<dbReference type="OrthoDB" id="9772736at2"/>
<evidence type="ECO:0000256" key="2">
    <source>
        <dbReference type="ARBA" id="ARBA00005979"/>
    </source>
</evidence>
<sequence length="364" mass="40416">MKLLQPFNLRGLLLKNSMVMAPLTRARALDNVPNQLMVEYYAERASAGLIITEGTAPSPNGMGYARIPGIFTAEQIEGWKMITNAVHDRDGKIFMQLMHTGRVSHPENMEKGAQVLAPSAVRLDGQMYTDTKGPLAYPEPKEMTLADISQAQDEFLQSAINAIKAGFDGVEIHSANGYLADQFLNTATNKRHDAYGGSIENRTRFTREITGQIVKAIGAQKVGIRLSPYSTFNGTEVFDGMEKQFLYLVDELEQYDLAYIHLVNNAALGSPDVNEDIFKQIRKNYSGNLIMNGGYGRRSGEEALIREEADLISFGRSFIANPDLPYRFSYNLPLNDPDPETFYTPGEKGYTDYPAYTAHEVASA</sequence>
<keyword evidence="3" id="KW-0560">Oxidoreductase</keyword>
<dbReference type="InterPro" id="IPR045247">
    <property type="entry name" value="Oye-like"/>
</dbReference>
<dbReference type="AlphaFoldDB" id="A0A4R6TRY9"/>
<proteinExistence type="inferred from homology"/>
<evidence type="ECO:0000256" key="1">
    <source>
        <dbReference type="ARBA" id="ARBA00001917"/>
    </source>
</evidence>
<dbReference type="RefSeq" id="WP_133642693.1">
    <property type="nucleotide sequence ID" value="NZ_SNYI01000001.1"/>
</dbReference>
<dbReference type="PANTHER" id="PTHR22893:SF91">
    <property type="entry name" value="NADPH DEHYDROGENASE 2-RELATED"/>
    <property type="match status" value="1"/>
</dbReference>
<evidence type="ECO:0000313" key="6">
    <source>
        <dbReference type="Proteomes" id="UP000295468"/>
    </source>
</evidence>